<gene>
    <name evidence="1" type="ORF">EV192_105800</name>
</gene>
<dbReference type="AlphaFoldDB" id="A0A4R2JNL6"/>
<proteinExistence type="predicted"/>
<dbReference type="Proteomes" id="UP000295680">
    <property type="component" value="Unassembled WGS sequence"/>
</dbReference>
<keyword evidence="1" id="KW-0223">Dioxygenase</keyword>
<protein>
    <submittedName>
        <fullName evidence="1">2-oxoglutarate-Fe(II)-dependent dioxygenase family protein</fullName>
    </submittedName>
</protein>
<keyword evidence="2" id="KW-1185">Reference proteome</keyword>
<keyword evidence="1" id="KW-0560">Oxidoreductase</keyword>
<comment type="caution">
    <text evidence="1">The sequence shown here is derived from an EMBL/GenBank/DDBJ whole genome shotgun (WGS) entry which is preliminary data.</text>
</comment>
<dbReference type="OrthoDB" id="3605594at2"/>
<accession>A0A4R2JNL6</accession>
<dbReference type="RefSeq" id="WP_132119668.1">
    <property type="nucleotide sequence ID" value="NZ_SLWS01000005.1"/>
</dbReference>
<organism evidence="1 2">
    <name type="scientific">Actinocrispum wychmicini</name>
    <dbReference type="NCBI Taxonomy" id="1213861"/>
    <lineage>
        <taxon>Bacteria</taxon>
        <taxon>Bacillati</taxon>
        <taxon>Actinomycetota</taxon>
        <taxon>Actinomycetes</taxon>
        <taxon>Pseudonocardiales</taxon>
        <taxon>Pseudonocardiaceae</taxon>
        <taxon>Actinocrispum</taxon>
    </lineage>
</organism>
<name>A0A4R2JNL6_9PSEU</name>
<dbReference type="GO" id="GO:0051213">
    <property type="term" value="F:dioxygenase activity"/>
    <property type="evidence" value="ECO:0007669"/>
    <property type="project" value="UniProtKB-KW"/>
</dbReference>
<evidence type="ECO:0000313" key="1">
    <source>
        <dbReference type="EMBL" id="TCO58728.1"/>
    </source>
</evidence>
<dbReference type="Gene3D" id="2.60.120.620">
    <property type="entry name" value="q2cbj1_9rhob like domain"/>
    <property type="match status" value="1"/>
</dbReference>
<dbReference type="Pfam" id="PF10014">
    <property type="entry name" value="2OG-Fe_Oxy_2"/>
    <property type="match status" value="1"/>
</dbReference>
<sequence>MNAIDIVYSVWGHYVIRCEDPELVWKHMRDDGYFIGDDRLLGMPAEFRQHFHSTYFTEDVLRRYPDDVPADRERARDVIHYAWTSPTEVALTEHDTIAIPDRHGRRGPREFARIELLRDAMFSTWVTGVLSLVPVESRLARGTFGVNLFRTRTQVVTGPHRDHEQFIVVYVLDKVGTGAETSLHNGDEVVVGATLQPGEFVIFDDSRYKHSASPLISPPGAEARRDALVCTVDYPAGATAPVARRPGDD</sequence>
<dbReference type="EMBL" id="SLWS01000005">
    <property type="protein sequence ID" value="TCO58728.1"/>
    <property type="molecule type" value="Genomic_DNA"/>
</dbReference>
<evidence type="ECO:0000313" key="2">
    <source>
        <dbReference type="Proteomes" id="UP000295680"/>
    </source>
</evidence>
<dbReference type="InterPro" id="IPR018724">
    <property type="entry name" value="2OG-Fe_dioxygenase"/>
</dbReference>
<reference evidence="1 2" key="1">
    <citation type="submission" date="2019-03" db="EMBL/GenBank/DDBJ databases">
        <title>Genomic Encyclopedia of Type Strains, Phase IV (KMG-IV): sequencing the most valuable type-strain genomes for metagenomic binning, comparative biology and taxonomic classification.</title>
        <authorList>
            <person name="Goeker M."/>
        </authorList>
    </citation>
    <scope>NUCLEOTIDE SEQUENCE [LARGE SCALE GENOMIC DNA]</scope>
    <source>
        <strain evidence="1 2">DSM 45934</strain>
    </source>
</reference>